<name>A0A9P9D7H7_9HYPO</name>
<organism evidence="2 3">
    <name type="scientific">Dactylonectria macrodidyma</name>
    <dbReference type="NCBI Taxonomy" id="307937"/>
    <lineage>
        <taxon>Eukaryota</taxon>
        <taxon>Fungi</taxon>
        <taxon>Dikarya</taxon>
        <taxon>Ascomycota</taxon>
        <taxon>Pezizomycotina</taxon>
        <taxon>Sordariomycetes</taxon>
        <taxon>Hypocreomycetidae</taxon>
        <taxon>Hypocreales</taxon>
        <taxon>Nectriaceae</taxon>
        <taxon>Dactylonectria</taxon>
    </lineage>
</organism>
<dbReference type="PANTHER" id="PTHR40468:SF1">
    <property type="entry name" value="TOPOISOMERASE I DAMAGE AFFECTED PROTEIN 11"/>
    <property type="match status" value="1"/>
</dbReference>
<comment type="caution">
    <text evidence="2">The sequence shown here is derived from an EMBL/GenBank/DDBJ whole genome shotgun (WGS) entry which is preliminary data.</text>
</comment>
<gene>
    <name evidence="2" type="ORF">EDB81DRAFT_669780</name>
</gene>
<reference evidence="2" key="1">
    <citation type="journal article" date="2021" name="Nat. Commun.">
        <title>Genetic determinants of endophytism in the Arabidopsis root mycobiome.</title>
        <authorList>
            <person name="Mesny F."/>
            <person name="Miyauchi S."/>
            <person name="Thiergart T."/>
            <person name="Pickel B."/>
            <person name="Atanasova L."/>
            <person name="Karlsson M."/>
            <person name="Huettel B."/>
            <person name="Barry K.W."/>
            <person name="Haridas S."/>
            <person name="Chen C."/>
            <person name="Bauer D."/>
            <person name="Andreopoulos W."/>
            <person name="Pangilinan J."/>
            <person name="LaButti K."/>
            <person name="Riley R."/>
            <person name="Lipzen A."/>
            <person name="Clum A."/>
            <person name="Drula E."/>
            <person name="Henrissat B."/>
            <person name="Kohler A."/>
            <person name="Grigoriev I.V."/>
            <person name="Martin F.M."/>
            <person name="Hacquard S."/>
        </authorList>
    </citation>
    <scope>NUCLEOTIDE SEQUENCE</scope>
    <source>
        <strain evidence="2">MPI-CAGE-AT-0147</strain>
    </source>
</reference>
<evidence type="ECO:0000256" key="1">
    <source>
        <dbReference type="SAM" id="MobiDB-lite"/>
    </source>
</evidence>
<sequence>MTSLRKKPDDIVDGILKRAELTKLARRLQSLLALARFKTKHGLEGLTLDTIEPNFEEEIRQKRLAEGDTLSDSAFSASGLPYSDTLMSLPLKPDLKPDLFSNAVGSHNKGTSHRKRTYFTSFENNPSSPSKRFRLSPTTHNSVGYHSFWKDSQGRAQPSPIKPCRQQHFTPVDQDSSFQLRLLNSGLTPLNLAAPSDDDDFLTVHSFNAANMRSSPLTGPPSTPPQNSKLDLLSSMVTPGDGNLFPTTPDQGFDFADFVNVTPPSPAQKPWRNGSSNSYHLNTP</sequence>
<dbReference type="EMBL" id="JAGMUV010000033">
    <property type="protein sequence ID" value="KAH7114096.1"/>
    <property type="molecule type" value="Genomic_DNA"/>
</dbReference>
<accession>A0A9P9D7H7</accession>
<evidence type="ECO:0000313" key="2">
    <source>
        <dbReference type="EMBL" id="KAH7114096.1"/>
    </source>
</evidence>
<protein>
    <submittedName>
        <fullName evidence="2">Uncharacterized protein</fullName>
    </submittedName>
</protein>
<dbReference type="Proteomes" id="UP000738349">
    <property type="component" value="Unassembled WGS sequence"/>
</dbReference>
<dbReference type="OrthoDB" id="2163387at2759"/>
<dbReference type="PANTHER" id="PTHR40468">
    <property type="entry name" value="YALI0A15257P"/>
    <property type="match status" value="1"/>
</dbReference>
<feature type="compositionally biased region" description="Polar residues" evidence="1">
    <location>
        <begin position="273"/>
        <end position="284"/>
    </location>
</feature>
<feature type="region of interest" description="Disordered" evidence="1">
    <location>
        <begin position="260"/>
        <end position="284"/>
    </location>
</feature>
<evidence type="ECO:0000313" key="3">
    <source>
        <dbReference type="Proteomes" id="UP000738349"/>
    </source>
</evidence>
<dbReference type="AlphaFoldDB" id="A0A9P9D7H7"/>
<proteinExistence type="predicted"/>
<keyword evidence="3" id="KW-1185">Reference proteome</keyword>